<gene>
    <name evidence="3" type="ORF">DO97_05885</name>
</gene>
<accession>A0A098TPT1</accession>
<evidence type="ECO:0000256" key="1">
    <source>
        <dbReference type="ARBA" id="ARBA00022676"/>
    </source>
</evidence>
<keyword evidence="4" id="KW-1185">Reference proteome</keyword>
<organism evidence="3 4">
    <name type="scientific">Neosynechococcus sphagnicola sy1</name>
    <dbReference type="NCBI Taxonomy" id="1497020"/>
    <lineage>
        <taxon>Bacteria</taxon>
        <taxon>Bacillati</taxon>
        <taxon>Cyanobacteriota</taxon>
        <taxon>Cyanophyceae</taxon>
        <taxon>Neosynechococcales</taxon>
        <taxon>Neosynechococcaceae</taxon>
        <taxon>Neosynechococcus</taxon>
    </lineage>
</organism>
<sequence length="309" mass="33429">MQILALVPGGIGDQILFFPTLENLRQTYPQAKIDVAVEPRAIGAYRVCKFVNGLIQFDYLNLNSLADWSNFLGQIRDREYDVVLTLERSWAVGILLWLSGIPNRIGYANSGVSPFLTAKIPWNANQYIAHTDHDLLQGLQIQTPCPPLSINVPSRDLAWAESEQQRLGVQGSGYVLIQTGDYPTASWQVILQDLQQRQPALPIVLLQTAATDEGISTLTAASPGLKVSMPTDTGKLAALIAGASLMLCPEGAALQLAISVQTYTLALLGATYPALVLPTPSEKCIGIQSTTGQIADIPPQIILERVWAG</sequence>
<dbReference type="EMBL" id="JJML01000002">
    <property type="protein sequence ID" value="KGF73887.1"/>
    <property type="molecule type" value="Genomic_DNA"/>
</dbReference>
<evidence type="ECO:0000256" key="2">
    <source>
        <dbReference type="ARBA" id="ARBA00022679"/>
    </source>
</evidence>
<name>A0A098TPT1_9CYAN</name>
<dbReference type="InterPro" id="IPR002201">
    <property type="entry name" value="Glyco_trans_9"/>
</dbReference>
<dbReference type="GO" id="GO:0008713">
    <property type="term" value="F:ADP-heptose-lipopolysaccharide heptosyltransferase activity"/>
    <property type="evidence" value="ECO:0007669"/>
    <property type="project" value="TreeGrafter"/>
</dbReference>
<dbReference type="STRING" id="1497020.DO97_05885"/>
<comment type="caution">
    <text evidence="3">The sequence shown here is derived from an EMBL/GenBank/DDBJ whole genome shotgun (WGS) entry which is preliminary data.</text>
</comment>
<protein>
    <submittedName>
        <fullName evidence="3">Glycosyltransferase</fullName>
    </submittedName>
</protein>
<dbReference type="GO" id="GO:0005829">
    <property type="term" value="C:cytosol"/>
    <property type="evidence" value="ECO:0007669"/>
    <property type="project" value="TreeGrafter"/>
</dbReference>
<dbReference type="Gene3D" id="3.40.50.2000">
    <property type="entry name" value="Glycogen Phosphorylase B"/>
    <property type="match status" value="2"/>
</dbReference>
<keyword evidence="1" id="KW-0328">Glycosyltransferase</keyword>
<dbReference type="Pfam" id="PF01075">
    <property type="entry name" value="Glyco_transf_9"/>
    <property type="match status" value="1"/>
</dbReference>
<dbReference type="PANTHER" id="PTHR30160">
    <property type="entry name" value="TETRAACYLDISACCHARIDE 4'-KINASE-RELATED"/>
    <property type="match status" value="1"/>
</dbReference>
<dbReference type="SUPFAM" id="SSF53756">
    <property type="entry name" value="UDP-Glycosyltransferase/glycogen phosphorylase"/>
    <property type="match status" value="1"/>
</dbReference>
<dbReference type="CDD" id="cd03789">
    <property type="entry name" value="GT9_LPS_heptosyltransferase"/>
    <property type="match status" value="1"/>
</dbReference>
<dbReference type="Proteomes" id="UP000030170">
    <property type="component" value="Unassembled WGS sequence"/>
</dbReference>
<reference evidence="3 4" key="1">
    <citation type="journal article" date="2014" name="Mol. Ecol.">
        <title>Evolution of Synechococcus.</title>
        <authorList>
            <person name="Dvorak P."/>
            <person name="Casamatta D."/>
            <person name="Hasler P."/>
            <person name="Poulickova A."/>
            <person name="Ondrej V."/>
            <person name="Sanges R."/>
        </authorList>
    </citation>
    <scope>NUCLEOTIDE SEQUENCE [LARGE SCALE GENOMIC DNA]</scope>
    <source>
        <strain evidence="3 4">CAUP A 1101</strain>
    </source>
</reference>
<dbReference type="RefSeq" id="WP_036530485.1">
    <property type="nucleotide sequence ID" value="NZ_JJML01000002.1"/>
</dbReference>
<dbReference type="InterPro" id="IPR051199">
    <property type="entry name" value="LPS_LOS_Heptosyltrfase"/>
</dbReference>
<evidence type="ECO:0000313" key="4">
    <source>
        <dbReference type="Proteomes" id="UP000030170"/>
    </source>
</evidence>
<dbReference type="OrthoDB" id="9797795at2"/>
<evidence type="ECO:0000313" key="3">
    <source>
        <dbReference type="EMBL" id="KGF73887.1"/>
    </source>
</evidence>
<dbReference type="GO" id="GO:0009244">
    <property type="term" value="P:lipopolysaccharide core region biosynthetic process"/>
    <property type="evidence" value="ECO:0007669"/>
    <property type="project" value="TreeGrafter"/>
</dbReference>
<dbReference type="AlphaFoldDB" id="A0A098TPT1"/>
<dbReference type="PANTHER" id="PTHR30160:SF7">
    <property type="entry name" value="ADP-HEPTOSE--LPS HEPTOSYLTRANSFERASE 2"/>
    <property type="match status" value="1"/>
</dbReference>
<proteinExistence type="predicted"/>
<keyword evidence="2 3" id="KW-0808">Transferase</keyword>